<dbReference type="GO" id="GO:0004601">
    <property type="term" value="F:peroxidase activity"/>
    <property type="evidence" value="ECO:0007669"/>
    <property type="project" value="UniProtKB-KW"/>
</dbReference>
<dbReference type="InterPro" id="IPR002207">
    <property type="entry name" value="Peroxidase_I"/>
</dbReference>
<keyword evidence="3" id="KW-0575">Peroxidase</keyword>
<keyword evidence="2" id="KW-1133">Transmembrane helix</keyword>
<dbReference type="Gene3D" id="1.10.420.10">
    <property type="entry name" value="Peroxidase, domain 2"/>
    <property type="match status" value="1"/>
</dbReference>
<dbReference type="InterPro" id="IPR010255">
    <property type="entry name" value="Haem_peroxidase_sf"/>
</dbReference>
<evidence type="ECO:0000256" key="2">
    <source>
        <dbReference type="SAM" id="Phobius"/>
    </source>
</evidence>
<dbReference type="AlphaFoldDB" id="A0A6A2ZV83"/>
<feature type="transmembrane region" description="Helical" evidence="2">
    <location>
        <begin position="21"/>
        <end position="43"/>
    </location>
</feature>
<organism evidence="3 4">
    <name type="scientific">Hibiscus syriacus</name>
    <name type="common">Rose of Sharon</name>
    <dbReference type="NCBI Taxonomy" id="106335"/>
    <lineage>
        <taxon>Eukaryota</taxon>
        <taxon>Viridiplantae</taxon>
        <taxon>Streptophyta</taxon>
        <taxon>Embryophyta</taxon>
        <taxon>Tracheophyta</taxon>
        <taxon>Spermatophyta</taxon>
        <taxon>Magnoliopsida</taxon>
        <taxon>eudicotyledons</taxon>
        <taxon>Gunneridae</taxon>
        <taxon>Pentapetalae</taxon>
        <taxon>rosids</taxon>
        <taxon>malvids</taxon>
        <taxon>Malvales</taxon>
        <taxon>Malvaceae</taxon>
        <taxon>Malvoideae</taxon>
        <taxon>Hibiscus</taxon>
    </lineage>
</organism>
<proteinExistence type="predicted"/>
<evidence type="ECO:0000313" key="4">
    <source>
        <dbReference type="Proteomes" id="UP000436088"/>
    </source>
</evidence>
<dbReference type="PANTHER" id="PTHR31356:SF1">
    <property type="entry name" value="L-ASCORBATE PEROXIDASE S, CHLOROPLASTIC_MITOCHONDRIAL"/>
    <property type="match status" value="1"/>
</dbReference>
<dbReference type="GO" id="GO:0034599">
    <property type="term" value="P:cellular response to oxidative stress"/>
    <property type="evidence" value="ECO:0007669"/>
    <property type="project" value="InterPro"/>
</dbReference>
<dbReference type="GO" id="GO:0020037">
    <property type="term" value="F:heme binding"/>
    <property type="evidence" value="ECO:0007669"/>
    <property type="project" value="InterPro"/>
</dbReference>
<keyword evidence="2" id="KW-0812">Transmembrane</keyword>
<dbReference type="EMBL" id="VEPZ02001077">
    <property type="protein sequence ID" value="KAE8695633.1"/>
    <property type="molecule type" value="Genomic_DNA"/>
</dbReference>
<gene>
    <name evidence="3" type="ORF">F3Y22_tig00110694pilonHSYRG00065</name>
</gene>
<dbReference type="GO" id="GO:0000302">
    <property type="term" value="P:response to reactive oxygen species"/>
    <property type="evidence" value="ECO:0007669"/>
    <property type="project" value="TreeGrafter"/>
</dbReference>
<keyword evidence="4" id="KW-1185">Reference proteome</keyword>
<protein>
    <submittedName>
        <fullName evidence="3">L-ascorbate peroxidase 8</fullName>
    </submittedName>
</protein>
<dbReference type="Proteomes" id="UP000436088">
    <property type="component" value="Unassembled WGS sequence"/>
</dbReference>
<dbReference type="InterPro" id="IPR044831">
    <property type="entry name" value="Ccp1-like"/>
</dbReference>
<dbReference type="SUPFAM" id="SSF48113">
    <property type="entry name" value="Heme-dependent peroxidases"/>
    <property type="match status" value="1"/>
</dbReference>
<keyword evidence="1" id="KW-0560">Oxidoreductase</keyword>
<dbReference type="PANTHER" id="PTHR31356">
    <property type="entry name" value="THYLAKOID LUMENAL 29 KDA PROTEIN, CHLOROPLASTIC-RELATED"/>
    <property type="match status" value="1"/>
</dbReference>
<accession>A0A6A2ZV83</accession>
<evidence type="ECO:0000256" key="1">
    <source>
        <dbReference type="ARBA" id="ARBA00023002"/>
    </source>
</evidence>
<comment type="caution">
    <text evidence="3">The sequence shown here is derived from an EMBL/GenBank/DDBJ whole genome shotgun (WGS) entry which is preliminary data.</text>
</comment>
<reference evidence="3" key="1">
    <citation type="submission" date="2019-09" db="EMBL/GenBank/DDBJ databases">
        <title>Draft genome information of white flower Hibiscus syriacus.</title>
        <authorList>
            <person name="Kim Y.-M."/>
        </authorList>
    </citation>
    <scope>NUCLEOTIDE SEQUENCE [LARGE SCALE GENOMIC DNA]</scope>
    <source>
        <strain evidence="3">YM2019G1</strain>
    </source>
</reference>
<evidence type="ECO:0000313" key="3">
    <source>
        <dbReference type="EMBL" id="KAE8695633.1"/>
    </source>
</evidence>
<keyword evidence="2" id="KW-0472">Membrane</keyword>
<dbReference type="GO" id="GO:0042744">
    <property type="term" value="P:hydrogen peroxide catabolic process"/>
    <property type="evidence" value="ECO:0007669"/>
    <property type="project" value="TreeGrafter"/>
</dbReference>
<name>A0A6A2ZV83_HIBSY</name>
<sequence>MKLREIPNCYSKFCFSISSECKFVVFLNTIYCQVILFMLSSILNDGPGEPGGQSWTVQWLKFDNSYFKDIKAKTDEDLLVLPSDSVLFEDPSFKVYAEKYAEDQEAFFKDYAEAHAKLSNFGAKFDPPEGIVLDDTPIQAAPEKFVAAKYSTGKGELSDAMKQKIRAEYESFGRSPDKPLPTNYFLNIIIIIGVLAILTSLLGNY</sequence>
<feature type="transmembrane region" description="Helical" evidence="2">
    <location>
        <begin position="184"/>
        <end position="203"/>
    </location>
</feature>
<dbReference type="PRINTS" id="PR00459">
    <property type="entry name" value="ASPEROXIDASE"/>
</dbReference>